<dbReference type="Proteomes" id="UP000596660">
    <property type="component" value="Unplaced"/>
</dbReference>
<dbReference type="AlphaFoldDB" id="A0A803MQK4"/>
<proteinExistence type="predicted"/>
<dbReference type="EnsemblPlants" id="AUR62033555-RA">
    <property type="protein sequence ID" value="AUR62033555-RA:cds"/>
    <property type="gene ID" value="AUR62033555"/>
</dbReference>
<evidence type="ECO:0000313" key="1">
    <source>
        <dbReference type="EnsemblPlants" id="AUR62033555-RA:cds"/>
    </source>
</evidence>
<keyword evidence="2" id="KW-1185">Reference proteome</keyword>
<dbReference type="Gramene" id="AUR62033555-RA">
    <property type="protein sequence ID" value="AUR62033555-RA:cds"/>
    <property type="gene ID" value="AUR62033555"/>
</dbReference>
<reference evidence="1" key="1">
    <citation type="journal article" date="2017" name="Nature">
        <title>The genome of Chenopodium quinoa.</title>
        <authorList>
            <person name="Jarvis D.E."/>
            <person name="Ho Y.S."/>
            <person name="Lightfoot D.J."/>
            <person name="Schmoeckel S.M."/>
            <person name="Li B."/>
            <person name="Borm T.J.A."/>
            <person name="Ohyanagi H."/>
            <person name="Mineta K."/>
            <person name="Michell C.T."/>
            <person name="Saber N."/>
            <person name="Kharbatia N.M."/>
            <person name="Rupper R.R."/>
            <person name="Sharp A.R."/>
            <person name="Dally N."/>
            <person name="Boughton B.A."/>
            <person name="Woo Y.H."/>
            <person name="Gao G."/>
            <person name="Schijlen E.G.W.M."/>
            <person name="Guo X."/>
            <person name="Momin A.A."/>
            <person name="Negrao S."/>
            <person name="Al-Babili S."/>
            <person name="Gehring C."/>
            <person name="Roessner U."/>
            <person name="Jung C."/>
            <person name="Murphy K."/>
            <person name="Arold S.T."/>
            <person name="Gojobori T."/>
            <person name="van der Linden C.G."/>
            <person name="van Loo E.N."/>
            <person name="Jellen E.N."/>
            <person name="Maughan P.J."/>
            <person name="Tester M."/>
        </authorList>
    </citation>
    <scope>NUCLEOTIDE SEQUENCE [LARGE SCALE GENOMIC DNA]</scope>
    <source>
        <strain evidence="1">cv. PI 614886</strain>
    </source>
</reference>
<name>A0A803MQK4_CHEQI</name>
<evidence type="ECO:0000313" key="2">
    <source>
        <dbReference type="Proteomes" id="UP000596660"/>
    </source>
</evidence>
<reference evidence="1" key="2">
    <citation type="submission" date="2021-03" db="UniProtKB">
        <authorList>
            <consortium name="EnsemblPlants"/>
        </authorList>
    </citation>
    <scope>IDENTIFICATION</scope>
</reference>
<protein>
    <submittedName>
        <fullName evidence="1">Uncharacterized protein</fullName>
    </submittedName>
</protein>
<dbReference type="OMA" id="KDEMRIQ"/>
<organism evidence="1 2">
    <name type="scientific">Chenopodium quinoa</name>
    <name type="common">Quinoa</name>
    <dbReference type="NCBI Taxonomy" id="63459"/>
    <lineage>
        <taxon>Eukaryota</taxon>
        <taxon>Viridiplantae</taxon>
        <taxon>Streptophyta</taxon>
        <taxon>Embryophyta</taxon>
        <taxon>Tracheophyta</taxon>
        <taxon>Spermatophyta</taxon>
        <taxon>Magnoliopsida</taxon>
        <taxon>eudicotyledons</taxon>
        <taxon>Gunneridae</taxon>
        <taxon>Pentapetalae</taxon>
        <taxon>Caryophyllales</taxon>
        <taxon>Chenopodiaceae</taxon>
        <taxon>Chenopodioideae</taxon>
        <taxon>Atripliceae</taxon>
        <taxon>Chenopodium</taxon>
    </lineage>
</organism>
<sequence length="182" mass="20937">MTEKNYLDKESNIQAHHLELPEYDTNHHSTIYKLTLSMKRRFSPQVGAQTPSPAGAGEVRGLLQRLVEIDNKSRELLGKVFSLLEKDESLETYVKKRIEDPKVSRMWQLVEQVLACQEGESNLNEVIKGDDNSSNYDIYYSTNKSIIEIDELEEEKRNERFKVRNISSGNQIGCPTTTTTRE</sequence>
<accession>A0A803MQK4</accession>